<keyword evidence="13" id="KW-1185">Reference proteome</keyword>
<dbReference type="SUPFAM" id="SSF55874">
    <property type="entry name" value="ATPase domain of HSP90 chaperone/DNA topoisomerase II/histidine kinase"/>
    <property type="match status" value="1"/>
</dbReference>
<feature type="coiled-coil region" evidence="9">
    <location>
        <begin position="39"/>
        <end position="66"/>
    </location>
</feature>
<name>A0A6M0CK55_9FLAO</name>
<sequence length="265" mass="30638">MESEEVQLLVIISSSILFAIIIFIVIIFSVFQRRKNQLLIEKAEQRQKFELELANSQSEIQEQTLKNISWELHDNVGQLLSVAKLQLNMLTTKVKETNKKALEEVGEVIGKSLHDIRMLSRTLNHEVLQNIGLVEAIKMELQRFNRVKFLEASIDVKGEERQINNKDEIIIFRIFQEFFSNVTKHSKASELQVKLDYETEKLTISAEDNGVGFNMNEVKSGLGLINMKSRAELIKADFYLTSKYNEGVKLKLVYPYKNQNQNEQT</sequence>
<dbReference type="InterPro" id="IPR003594">
    <property type="entry name" value="HATPase_dom"/>
</dbReference>
<keyword evidence="10" id="KW-0812">Transmembrane</keyword>
<keyword evidence="10" id="KW-0472">Membrane</keyword>
<comment type="caution">
    <text evidence="12">The sequence shown here is derived from an EMBL/GenBank/DDBJ whole genome shotgun (WGS) entry which is preliminary data.</text>
</comment>
<dbReference type="InterPro" id="IPR011712">
    <property type="entry name" value="Sig_transdc_His_kin_sub3_dim/P"/>
</dbReference>
<dbReference type="PANTHER" id="PTHR24421:SF10">
    <property type="entry name" value="NITRATE_NITRITE SENSOR PROTEIN NARQ"/>
    <property type="match status" value="1"/>
</dbReference>
<dbReference type="Gene3D" id="1.20.5.1930">
    <property type="match status" value="1"/>
</dbReference>
<proteinExistence type="predicted"/>
<dbReference type="EMBL" id="JAABOQ010000002">
    <property type="protein sequence ID" value="NER16374.1"/>
    <property type="molecule type" value="Genomic_DNA"/>
</dbReference>
<keyword evidence="8" id="KW-0902">Two-component regulatory system</keyword>
<accession>A0A6M0CK55</accession>
<dbReference type="Pfam" id="PF02518">
    <property type="entry name" value="HATPase_c"/>
    <property type="match status" value="1"/>
</dbReference>
<dbReference type="Gene3D" id="3.30.565.10">
    <property type="entry name" value="Histidine kinase-like ATPase, C-terminal domain"/>
    <property type="match status" value="1"/>
</dbReference>
<dbReference type="AlphaFoldDB" id="A0A6M0CK55"/>
<keyword evidence="4" id="KW-0808">Transferase</keyword>
<dbReference type="GO" id="GO:0000155">
    <property type="term" value="F:phosphorelay sensor kinase activity"/>
    <property type="evidence" value="ECO:0007669"/>
    <property type="project" value="InterPro"/>
</dbReference>
<evidence type="ECO:0000256" key="5">
    <source>
        <dbReference type="ARBA" id="ARBA00022741"/>
    </source>
</evidence>
<keyword evidence="6 12" id="KW-0418">Kinase</keyword>
<evidence type="ECO:0000256" key="4">
    <source>
        <dbReference type="ARBA" id="ARBA00022679"/>
    </source>
</evidence>
<keyword evidence="9" id="KW-0175">Coiled coil</keyword>
<keyword evidence="3" id="KW-0597">Phosphoprotein</keyword>
<organism evidence="12 13">
    <name type="scientific">Spongiivirga citrea</name>
    <dbReference type="NCBI Taxonomy" id="1481457"/>
    <lineage>
        <taxon>Bacteria</taxon>
        <taxon>Pseudomonadati</taxon>
        <taxon>Bacteroidota</taxon>
        <taxon>Flavobacteriia</taxon>
        <taxon>Flavobacteriales</taxon>
        <taxon>Flavobacteriaceae</taxon>
        <taxon>Spongiivirga</taxon>
    </lineage>
</organism>
<dbReference type="InterPro" id="IPR005467">
    <property type="entry name" value="His_kinase_dom"/>
</dbReference>
<evidence type="ECO:0000259" key="11">
    <source>
        <dbReference type="PROSITE" id="PS50109"/>
    </source>
</evidence>
<dbReference type="PROSITE" id="PS50109">
    <property type="entry name" value="HIS_KIN"/>
    <property type="match status" value="1"/>
</dbReference>
<keyword evidence="7" id="KW-0067">ATP-binding</keyword>
<keyword evidence="5" id="KW-0547">Nucleotide-binding</keyword>
<dbReference type="GO" id="GO:0046983">
    <property type="term" value="F:protein dimerization activity"/>
    <property type="evidence" value="ECO:0007669"/>
    <property type="project" value="InterPro"/>
</dbReference>
<evidence type="ECO:0000313" key="12">
    <source>
        <dbReference type="EMBL" id="NER16374.1"/>
    </source>
</evidence>
<evidence type="ECO:0000256" key="6">
    <source>
        <dbReference type="ARBA" id="ARBA00022777"/>
    </source>
</evidence>
<dbReference type="EC" id="2.7.13.3" evidence="2"/>
<dbReference type="InterPro" id="IPR050482">
    <property type="entry name" value="Sensor_HK_TwoCompSys"/>
</dbReference>
<dbReference type="Pfam" id="PF07730">
    <property type="entry name" value="HisKA_3"/>
    <property type="match status" value="1"/>
</dbReference>
<dbReference type="Proteomes" id="UP000474296">
    <property type="component" value="Unassembled WGS sequence"/>
</dbReference>
<dbReference type="RefSeq" id="WP_164029649.1">
    <property type="nucleotide sequence ID" value="NZ_JAABOQ010000002.1"/>
</dbReference>
<evidence type="ECO:0000256" key="1">
    <source>
        <dbReference type="ARBA" id="ARBA00000085"/>
    </source>
</evidence>
<keyword evidence="10" id="KW-1133">Transmembrane helix</keyword>
<dbReference type="CDD" id="cd16917">
    <property type="entry name" value="HATPase_UhpB-NarQ-NarX-like"/>
    <property type="match status" value="1"/>
</dbReference>
<gene>
    <name evidence="12" type="ORF">GWK10_04090</name>
</gene>
<evidence type="ECO:0000256" key="9">
    <source>
        <dbReference type="SAM" id="Coils"/>
    </source>
</evidence>
<evidence type="ECO:0000256" key="7">
    <source>
        <dbReference type="ARBA" id="ARBA00022840"/>
    </source>
</evidence>
<reference evidence="12 13" key="1">
    <citation type="submission" date="2020-01" db="EMBL/GenBank/DDBJ databases">
        <title>Spongiivirga citrea KCTC 32990T.</title>
        <authorList>
            <person name="Wang G."/>
        </authorList>
    </citation>
    <scope>NUCLEOTIDE SEQUENCE [LARGE SCALE GENOMIC DNA]</scope>
    <source>
        <strain evidence="12 13">KCTC 32990</strain>
    </source>
</reference>
<evidence type="ECO:0000313" key="13">
    <source>
        <dbReference type="Proteomes" id="UP000474296"/>
    </source>
</evidence>
<dbReference type="PANTHER" id="PTHR24421">
    <property type="entry name" value="NITRATE/NITRITE SENSOR PROTEIN NARX-RELATED"/>
    <property type="match status" value="1"/>
</dbReference>
<evidence type="ECO:0000256" key="8">
    <source>
        <dbReference type="ARBA" id="ARBA00023012"/>
    </source>
</evidence>
<evidence type="ECO:0000256" key="3">
    <source>
        <dbReference type="ARBA" id="ARBA00022553"/>
    </source>
</evidence>
<comment type="catalytic activity">
    <reaction evidence="1">
        <text>ATP + protein L-histidine = ADP + protein N-phospho-L-histidine.</text>
        <dbReference type="EC" id="2.7.13.3"/>
    </reaction>
</comment>
<protein>
    <recommendedName>
        <fullName evidence="2">histidine kinase</fullName>
        <ecNumber evidence="2">2.7.13.3</ecNumber>
    </recommendedName>
</protein>
<dbReference type="InterPro" id="IPR036890">
    <property type="entry name" value="HATPase_C_sf"/>
</dbReference>
<evidence type="ECO:0000256" key="2">
    <source>
        <dbReference type="ARBA" id="ARBA00012438"/>
    </source>
</evidence>
<evidence type="ECO:0000256" key="10">
    <source>
        <dbReference type="SAM" id="Phobius"/>
    </source>
</evidence>
<dbReference type="GO" id="GO:0016020">
    <property type="term" value="C:membrane"/>
    <property type="evidence" value="ECO:0007669"/>
    <property type="project" value="InterPro"/>
</dbReference>
<dbReference type="GO" id="GO:0005524">
    <property type="term" value="F:ATP binding"/>
    <property type="evidence" value="ECO:0007669"/>
    <property type="project" value="UniProtKB-KW"/>
</dbReference>
<feature type="transmembrane region" description="Helical" evidence="10">
    <location>
        <begin position="6"/>
        <end position="31"/>
    </location>
</feature>
<feature type="domain" description="Histidine kinase" evidence="11">
    <location>
        <begin position="67"/>
        <end position="258"/>
    </location>
</feature>